<dbReference type="WBParaSite" id="EN70_3819">
    <property type="protein sequence ID" value="EN70_3819"/>
    <property type="gene ID" value="EN70_3819"/>
</dbReference>
<evidence type="ECO:0000256" key="1">
    <source>
        <dbReference type="ARBA" id="ARBA00022443"/>
    </source>
</evidence>
<dbReference type="InterPro" id="IPR039687">
    <property type="entry name" value="NPHP1"/>
</dbReference>
<evidence type="ECO:0000256" key="2">
    <source>
        <dbReference type="PROSITE-ProRule" id="PRU00192"/>
    </source>
</evidence>
<proteinExistence type="predicted"/>
<keyword evidence="6" id="KW-1185">Reference proteome</keyword>
<reference evidence="7" key="2">
    <citation type="submission" date="2016-11" db="UniProtKB">
        <authorList>
            <consortium name="WormBaseParasite"/>
        </authorList>
    </citation>
    <scope>IDENTIFICATION</scope>
</reference>
<dbReference type="InterPro" id="IPR036028">
    <property type="entry name" value="SH3-like_dom_sf"/>
</dbReference>
<dbReference type="InterPro" id="IPR030642">
    <property type="entry name" value="NPHP1_SH3"/>
</dbReference>
<dbReference type="SMART" id="SM00326">
    <property type="entry name" value="SH3"/>
    <property type="match status" value="1"/>
</dbReference>
<accession>A0A1I7VLE0</accession>
<dbReference type="eggNOG" id="ENOG502QU7K">
    <property type="taxonomic scope" value="Eukaryota"/>
</dbReference>
<protein>
    <submittedName>
        <fullName evidence="7">SH3 domain-containing protein</fullName>
    </submittedName>
</protein>
<dbReference type="Gene3D" id="2.30.30.40">
    <property type="entry name" value="SH3 Domains"/>
    <property type="match status" value="1"/>
</dbReference>
<evidence type="ECO:0000313" key="6">
    <source>
        <dbReference type="Proteomes" id="UP000095285"/>
    </source>
</evidence>
<organism evidence="6 7">
    <name type="scientific">Loa loa</name>
    <name type="common">Eye worm</name>
    <name type="synonym">Filaria loa</name>
    <dbReference type="NCBI Taxonomy" id="7209"/>
    <lineage>
        <taxon>Eukaryota</taxon>
        <taxon>Metazoa</taxon>
        <taxon>Ecdysozoa</taxon>
        <taxon>Nematoda</taxon>
        <taxon>Chromadorea</taxon>
        <taxon>Rhabditida</taxon>
        <taxon>Spirurina</taxon>
        <taxon>Spiruromorpha</taxon>
        <taxon>Filarioidea</taxon>
        <taxon>Onchocercidae</taxon>
        <taxon>Loa</taxon>
    </lineage>
</organism>
<feature type="region of interest" description="Disordered" evidence="4">
    <location>
        <begin position="288"/>
        <end position="309"/>
    </location>
</feature>
<dbReference type="STRING" id="7209.A0A1I7VLE0"/>
<evidence type="ECO:0000259" key="5">
    <source>
        <dbReference type="PROSITE" id="PS50002"/>
    </source>
</evidence>
<feature type="compositionally biased region" description="Polar residues" evidence="4">
    <location>
        <begin position="12"/>
        <end position="23"/>
    </location>
</feature>
<dbReference type="Pfam" id="PF07653">
    <property type="entry name" value="SH3_2"/>
    <property type="match status" value="1"/>
</dbReference>
<feature type="domain" description="SH3" evidence="5">
    <location>
        <begin position="197"/>
        <end position="257"/>
    </location>
</feature>
<dbReference type="CDD" id="cd11770">
    <property type="entry name" value="SH3_Nephrocystin"/>
    <property type="match status" value="1"/>
</dbReference>
<dbReference type="PANTHER" id="PTHR15176">
    <property type="entry name" value="NEPHROCYSTIN"/>
    <property type="match status" value="1"/>
</dbReference>
<name>A0A1I7VLE0_LOALO</name>
<dbReference type="GO" id="GO:0005737">
    <property type="term" value="C:cytoplasm"/>
    <property type="evidence" value="ECO:0007669"/>
    <property type="project" value="TreeGrafter"/>
</dbReference>
<dbReference type="PROSITE" id="PS50002">
    <property type="entry name" value="SH3"/>
    <property type="match status" value="1"/>
</dbReference>
<dbReference type="AlphaFoldDB" id="A0A1I7VLE0"/>
<sequence>MKVVKETLADSFPQQKATQRPSDDMTSIFTQFLSFNNDQERLQQFYRQMEKLSQQKESQKNDSSFDENQFLRHCADLRRQLDNYKRKIGGRKNISEQQENTIKNLRTLTDQLSSLMTSEKTSLASDSVKTFASKNVGEDEKAQSEETNSVEGIIEISSKDSSSDPDYAFDHSVIEGHDRIYDMNLREELENRENTVTENDRFVAVTNFKAQEKEDLTLKENELVRIIATRQDGWWLAENANGDRGFIPKTFLKVHKELIDFKEASKESGKPLPMPRRTVAAKTDRVANRRTIENEDISAKSKNTEGKNQRNDVNVGVIRDVIAPAATSNIGQDVETKILEESSSESSKVSGQDLKLSQPKIPKITHRRPLTQPAFVLDAFKRANDCSNHLTYECYLAPRLSKSNYAFHDIYWNYEDDRLRKRRVRVSKMIKVTRLDKVRLSAIDVHCRLVRAYLFDRKSTEEECQIKVEILKSKLQVSNVYTIKAHPRKRDPQTWIFSTMKDMEKTLLNYPSFIVRSNYKQKSVTLCLEATIIFSDHEGVISEQSLGRVLLPIIDENGHCCIKNKNYATKLSTRNSLSRKGVIPVNTQIQINFHVSDVPNNIVHQVDSLPDVFLCHTLFLPMFFYYRRLLGQFLTKDRDNCGSTALKAEPFLATFPAIADQPDIMEMLWQLWKIHEKNVTNKKLSEMEEAERFRSFYLATGFIFHQTVAMPKFNWADVRCFLDRQTKLNHFREQYLHDFDAIKYLSRERCHPVDVYSCAVDIIGPHAVS</sequence>
<keyword evidence="1 2" id="KW-0728">SH3 domain</keyword>
<evidence type="ECO:0000256" key="3">
    <source>
        <dbReference type="SAM" id="Coils"/>
    </source>
</evidence>
<feature type="region of interest" description="Disordered" evidence="4">
    <location>
        <begin position="1"/>
        <end position="23"/>
    </location>
</feature>
<reference evidence="6" key="1">
    <citation type="submission" date="2012-04" db="EMBL/GenBank/DDBJ databases">
        <title>The Genome Sequence of Loa loa.</title>
        <authorList>
            <consortium name="The Broad Institute Genome Sequencing Platform"/>
            <consortium name="Broad Institute Genome Sequencing Center for Infectious Disease"/>
            <person name="Nutman T.B."/>
            <person name="Fink D.L."/>
            <person name="Russ C."/>
            <person name="Young S."/>
            <person name="Zeng Q."/>
            <person name="Gargeya S."/>
            <person name="Alvarado L."/>
            <person name="Berlin A."/>
            <person name="Chapman S.B."/>
            <person name="Chen Z."/>
            <person name="Freedman E."/>
            <person name="Gellesch M."/>
            <person name="Goldberg J."/>
            <person name="Griggs A."/>
            <person name="Gujja S."/>
            <person name="Heilman E.R."/>
            <person name="Heiman D."/>
            <person name="Howarth C."/>
            <person name="Mehta T."/>
            <person name="Neiman D."/>
            <person name="Pearson M."/>
            <person name="Roberts A."/>
            <person name="Saif S."/>
            <person name="Shea T."/>
            <person name="Shenoy N."/>
            <person name="Sisk P."/>
            <person name="Stolte C."/>
            <person name="Sykes S."/>
            <person name="White J."/>
            <person name="Yandava C."/>
            <person name="Haas B."/>
            <person name="Henn M.R."/>
            <person name="Nusbaum C."/>
            <person name="Birren B."/>
        </authorList>
    </citation>
    <scope>NUCLEOTIDE SEQUENCE [LARGE SCALE GENOMIC DNA]</scope>
</reference>
<dbReference type="SUPFAM" id="SSF50044">
    <property type="entry name" value="SH3-domain"/>
    <property type="match status" value="1"/>
</dbReference>
<dbReference type="Proteomes" id="UP000095285">
    <property type="component" value="Unassembled WGS sequence"/>
</dbReference>
<evidence type="ECO:0000313" key="7">
    <source>
        <dbReference type="WBParaSite" id="EN70_3819"/>
    </source>
</evidence>
<keyword evidence="3" id="KW-0175">Coiled coil</keyword>
<evidence type="ECO:0000256" key="4">
    <source>
        <dbReference type="SAM" id="MobiDB-lite"/>
    </source>
</evidence>
<dbReference type="PANTHER" id="PTHR15176:SF1">
    <property type="entry name" value="NEPHROCYSTIN-1"/>
    <property type="match status" value="1"/>
</dbReference>
<feature type="coiled-coil region" evidence="3">
    <location>
        <begin position="35"/>
        <end position="87"/>
    </location>
</feature>
<dbReference type="GO" id="GO:0090251">
    <property type="term" value="P:protein localization involved in establishment of planar polarity"/>
    <property type="evidence" value="ECO:0007669"/>
    <property type="project" value="TreeGrafter"/>
</dbReference>
<dbReference type="GO" id="GO:0005929">
    <property type="term" value="C:cilium"/>
    <property type="evidence" value="ECO:0007669"/>
    <property type="project" value="TreeGrafter"/>
</dbReference>
<dbReference type="InterPro" id="IPR001452">
    <property type="entry name" value="SH3_domain"/>
</dbReference>